<dbReference type="GO" id="GO:0016747">
    <property type="term" value="F:acyltransferase activity, transferring groups other than amino-acyl groups"/>
    <property type="evidence" value="ECO:0007669"/>
    <property type="project" value="InterPro"/>
</dbReference>
<dbReference type="CDD" id="cd04301">
    <property type="entry name" value="NAT_SF"/>
    <property type="match status" value="1"/>
</dbReference>
<dbReference type="SUPFAM" id="SSF55729">
    <property type="entry name" value="Acyl-CoA N-acyltransferases (Nat)"/>
    <property type="match status" value="1"/>
</dbReference>
<dbReference type="GeneID" id="93736184"/>
<evidence type="ECO:0000313" key="2">
    <source>
        <dbReference type="EMBL" id="CDG48782.1"/>
    </source>
</evidence>
<dbReference type="Pfam" id="PF00583">
    <property type="entry name" value="Acetyltransf_1"/>
    <property type="match status" value="1"/>
</dbReference>
<keyword evidence="2" id="KW-0808">Transferase</keyword>
<dbReference type="RefSeq" id="WP_040265829.1">
    <property type="nucleotide sequence ID" value="NZ_FR904238.1"/>
</dbReference>
<dbReference type="InterPro" id="IPR016181">
    <property type="entry name" value="Acyl_CoA_acyltransferase"/>
</dbReference>
<dbReference type="InterPro" id="IPR000182">
    <property type="entry name" value="GNAT_dom"/>
</dbReference>
<gene>
    <name evidence="2" type="ORF">SCTVLC_2115</name>
</gene>
<sequence length="136" mass="15788">MNINVTDQPNPNDKEFVIDSLWAHNDKTQPVDIHPLFLTLTDDDNQIVAGLVARTWWGGLEVQYLWVGDQYRQSGYGRQLMLQAEEEARKRGCHMACVDTFDFQAKGFYEKLGYRVFGDLPGYAHRHTRHYLAKNL</sequence>
<evidence type="ECO:0000259" key="1">
    <source>
        <dbReference type="PROSITE" id="PS51186"/>
    </source>
</evidence>
<organism evidence="2">
    <name type="scientific">Serratia symbiotica SCt-VLC</name>
    <dbReference type="NCBI Taxonomy" id="1347341"/>
    <lineage>
        <taxon>Bacteria</taxon>
        <taxon>Pseudomonadati</taxon>
        <taxon>Pseudomonadota</taxon>
        <taxon>Gammaproteobacteria</taxon>
        <taxon>Enterobacterales</taxon>
        <taxon>Yersiniaceae</taxon>
        <taxon>Serratia</taxon>
        <taxon>Serratia symbiotica</taxon>
    </lineage>
</organism>
<dbReference type="PROSITE" id="PS51186">
    <property type="entry name" value="GNAT"/>
    <property type="match status" value="1"/>
</dbReference>
<reference evidence="2" key="2">
    <citation type="journal article" date="2014" name="Genome Biol. Evol.">
        <title>Settling down: the genome of Serratia symbiotica from the aphid Cinara tujafilina zooms in on the process of accommodation to a cooperative intracellular life.</title>
        <authorList>
            <person name="Manzano-Marin A."/>
            <person name="Latorre A."/>
        </authorList>
    </citation>
    <scope>NUCLEOTIDE SEQUENCE</scope>
    <source>
        <strain evidence="2">SCt-VLC</strain>
    </source>
</reference>
<reference evidence="2" key="1">
    <citation type="submission" date="2013-06" db="EMBL/GenBank/DDBJ databases">
        <authorList>
            <person name="Mazano-Marin A."/>
        </authorList>
    </citation>
    <scope>NUCLEOTIDE SEQUENCE</scope>
    <source>
        <strain evidence="2">SCt-VLC</strain>
    </source>
</reference>
<dbReference type="Gene3D" id="3.40.630.30">
    <property type="match status" value="1"/>
</dbReference>
<name>A0A068RD50_9GAMM</name>
<protein>
    <submittedName>
        <fullName evidence="2">Acetyltransferase (GNAT) domain-containing protein</fullName>
    </submittedName>
</protein>
<accession>A0A068RD50</accession>
<dbReference type="OrthoDB" id="9787920at2"/>
<proteinExistence type="predicted"/>
<feature type="domain" description="N-acetyltransferase" evidence="1">
    <location>
        <begin position="1"/>
        <end position="136"/>
    </location>
</feature>
<dbReference type="AlphaFoldDB" id="A0A068RD50"/>
<dbReference type="EMBL" id="FR904238">
    <property type="protein sequence ID" value="CDG48782.1"/>
    <property type="molecule type" value="Genomic_DNA"/>
</dbReference>